<accession>A0ABQ5MLL8</accession>
<dbReference type="InterPro" id="IPR050583">
    <property type="entry name" value="Mycobacterial_A85_antigen"/>
</dbReference>
<keyword evidence="2" id="KW-1185">Reference proteome</keyword>
<dbReference type="PANTHER" id="PTHR48098:SF3">
    <property type="entry name" value="IRON(III) ENTEROBACTIN ESTERASE"/>
    <property type="match status" value="1"/>
</dbReference>
<name>A0ABQ5MLL8_9FLAO</name>
<dbReference type="Gene3D" id="3.40.50.1820">
    <property type="entry name" value="alpha/beta hydrolase"/>
    <property type="match status" value="1"/>
</dbReference>
<comment type="caution">
    <text evidence="1">The sequence shown here is derived from an EMBL/GenBank/DDBJ whole genome shotgun (WGS) entry which is preliminary data.</text>
</comment>
<dbReference type="SUPFAM" id="SSF53474">
    <property type="entry name" value="alpha/beta-Hydrolases"/>
    <property type="match status" value="1"/>
</dbReference>
<evidence type="ECO:0000313" key="2">
    <source>
        <dbReference type="Proteomes" id="UP001143543"/>
    </source>
</evidence>
<proteinExistence type="predicted"/>
<protein>
    <submittedName>
        <fullName evidence="1">Esterase</fullName>
    </submittedName>
</protein>
<sequence length="242" mass="28722">MKRMYHKWFSPNLKKEMELLVYGTSGARVLMFPTRTARFYDYENWRIIEAISPMIENGWIQVFTVDSIDTESLYNGNVHPKERIQRHLQYEAYILNEVMPFSYKLNPNNCLMSVGCSMGAYHAMNIALRHPQWFTKIIALSGRFDVTMEVEGFANLMGGFYDEDIYFHMPSHYISNIPRGAQLRNIKRLEIIIAIGKEDPFYNNNKVFSTKLWDKEIWHALHEWEGRAHSAKYWRNMLPMYL</sequence>
<reference evidence="1" key="1">
    <citation type="submission" date="2022-07" db="EMBL/GenBank/DDBJ databases">
        <title>Taxonomy of Novel Oxalotrophic and Methylotrophic Bacteria.</title>
        <authorList>
            <person name="Sahin N."/>
            <person name="Tani A."/>
        </authorList>
    </citation>
    <scope>NUCLEOTIDE SEQUENCE</scope>
    <source>
        <strain evidence="1">Y10</strain>
    </source>
</reference>
<gene>
    <name evidence="1" type="ORF">Y10_26690</name>
</gene>
<dbReference type="EMBL" id="BRVO01000003">
    <property type="protein sequence ID" value="GLB50301.1"/>
    <property type="molecule type" value="Genomic_DNA"/>
</dbReference>
<dbReference type="InterPro" id="IPR000801">
    <property type="entry name" value="Esterase-like"/>
</dbReference>
<evidence type="ECO:0000313" key="1">
    <source>
        <dbReference type="EMBL" id="GLB50301.1"/>
    </source>
</evidence>
<dbReference type="Proteomes" id="UP001143543">
    <property type="component" value="Unassembled WGS sequence"/>
</dbReference>
<dbReference type="RefSeq" id="WP_281765929.1">
    <property type="nucleotide sequence ID" value="NZ_BRVO01000003.1"/>
</dbReference>
<dbReference type="InterPro" id="IPR029058">
    <property type="entry name" value="AB_hydrolase_fold"/>
</dbReference>
<organism evidence="1 2">
    <name type="scientific">Neptunitalea lumnitzerae</name>
    <dbReference type="NCBI Taxonomy" id="2965509"/>
    <lineage>
        <taxon>Bacteria</taxon>
        <taxon>Pseudomonadati</taxon>
        <taxon>Bacteroidota</taxon>
        <taxon>Flavobacteriia</taxon>
        <taxon>Flavobacteriales</taxon>
        <taxon>Flavobacteriaceae</taxon>
        <taxon>Neptunitalea</taxon>
    </lineage>
</organism>
<dbReference type="Pfam" id="PF00756">
    <property type="entry name" value="Esterase"/>
    <property type="match status" value="1"/>
</dbReference>
<dbReference type="PANTHER" id="PTHR48098">
    <property type="entry name" value="ENTEROCHELIN ESTERASE-RELATED"/>
    <property type="match status" value="1"/>
</dbReference>